<name>A0AAN7GL04_9MYRT</name>
<feature type="transmembrane region" description="Helical" evidence="8">
    <location>
        <begin position="108"/>
        <end position="127"/>
    </location>
</feature>
<dbReference type="GO" id="GO:0009705">
    <property type="term" value="C:plant-type vacuole membrane"/>
    <property type="evidence" value="ECO:0007669"/>
    <property type="project" value="UniProtKB-ARBA"/>
</dbReference>
<feature type="transmembrane region" description="Helical" evidence="8">
    <location>
        <begin position="325"/>
        <end position="346"/>
    </location>
</feature>
<evidence type="ECO:0000256" key="2">
    <source>
        <dbReference type="ARBA" id="ARBA00005982"/>
    </source>
</evidence>
<evidence type="ECO:0000256" key="3">
    <source>
        <dbReference type="ARBA" id="ARBA00022448"/>
    </source>
</evidence>
<comment type="caution">
    <text evidence="9">The sequence shown here is derived from an EMBL/GenBank/DDBJ whole genome shotgun (WGS) entry which is preliminary data.</text>
</comment>
<feature type="transmembrane region" description="Helical" evidence="8">
    <location>
        <begin position="185"/>
        <end position="204"/>
    </location>
</feature>
<feature type="transmembrane region" description="Helical" evidence="8">
    <location>
        <begin position="81"/>
        <end position="101"/>
    </location>
</feature>
<dbReference type="GO" id="GO:0042937">
    <property type="term" value="F:tripeptide transmembrane transporter activity"/>
    <property type="evidence" value="ECO:0007669"/>
    <property type="project" value="InterPro"/>
</dbReference>
<dbReference type="GO" id="GO:0071916">
    <property type="term" value="F:dipeptide transmembrane transporter activity"/>
    <property type="evidence" value="ECO:0007669"/>
    <property type="project" value="InterPro"/>
</dbReference>
<evidence type="ECO:0000256" key="4">
    <source>
        <dbReference type="ARBA" id="ARBA00022553"/>
    </source>
</evidence>
<feature type="transmembrane region" description="Helical" evidence="8">
    <location>
        <begin position="487"/>
        <end position="508"/>
    </location>
</feature>
<feature type="transmembrane region" description="Helical" evidence="8">
    <location>
        <begin position="366"/>
        <end position="383"/>
    </location>
</feature>
<protein>
    <submittedName>
        <fullName evidence="9">Uncharacterized protein</fullName>
    </submittedName>
</protein>
<feature type="transmembrane region" description="Helical" evidence="8">
    <location>
        <begin position="404"/>
        <end position="424"/>
    </location>
</feature>
<dbReference type="FunFam" id="1.20.1250.20:FF:000147">
    <property type="entry name" value="Protein NRT1/ PTR family 5.10"/>
    <property type="match status" value="1"/>
</dbReference>
<dbReference type="GO" id="GO:0080054">
    <property type="term" value="F:low-affinity nitrate transmembrane transporter activity"/>
    <property type="evidence" value="ECO:0007669"/>
    <property type="project" value="UniProtKB-ARBA"/>
</dbReference>
<evidence type="ECO:0000256" key="1">
    <source>
        <dbReference type="ARBA" id="ARBA00004141"/>
    </source>
</evidence>
<dbReference type="EMBL" id="JAXIOK010000022">
    <property type="protein sequence ID" value="KAK4745065.1"/>
    <property type="molecule type" value="Genomic_DNA"/>
</dbReference>
<dbReference type="Pfam" id="PF00854">
    <property type="entry name" value="PTR2"/>
    <property type="match status" value="1"/>
</dbReference>
<dbReference type="InterPro" id="IPR000109">
    <property type="entry name" value="POT_fam"/>
</dbReference>
<keyword evidence="4" id="KW-0597">Phosphoprotein</keyword>
<dbReference type="InterPro" id="IPR018456">
    <property type="entry name" value="PTR2_symporter_CS"/>
</dbReference>
<feature type="transmembrane region" description="Helical" evidence="8">
    <location>
        <begin position="532"/>
        <end position="551"/>
    </location>
</feature>
<reference evidence="9 10" key="1">
    <citation type="journal article" date="2023" name="Hortic Res">
        <title>Pangenome of water caltrop reveals structural variations and asymmetric subgenome divergence after allopolyploidization.</title>
        <authorList>
            <person name="Zhang X."/>
            <person name="Chen Y."/>
            <person name="Wang L."/>
            <person name="Yuan Y."/>
            <person name="Fang M."/>
            <person name="Shi L."/>
            <person name="Lu R."/>
            <person name="Comes H.P."/>
            <person name="Ma Y."/>
            <person name="Chen Y."/>
            <person name="Huang G."/>
            <person name="Zhou Y."/>
            <person name="Zheng Z."/>
            <person name="Qiu Y."/>
        </authorList>
    </citation>
    <scope>NUCLEOTIDE SEQUENCE [LARGE SCALE GENOMIC DNA]</scope>
    <source>
        <tissue evidence="9">Roots</tissue>
    </source>
</reference>
<keyword evidence="10" id="KW-1185">Reference proteome</keyword>
<comment type="subcellular location">
    <subcellularLocation>
        <location evidence="1">Membrane</location>
        <topology evidence="1">Multi-pass membrane protein</topology>
    </subcellularLocation>
</comment>
<evidence type="ECO:0000256" key="8">
    <source>
        <dbReference type="SAM" id="Phobius"/>
    </source>
</evidence>
<organism evidence="9 10">
    <name type="scientific">Trapa incisa</name>
    <dbReference type="NCBI Taxonomy" id="236973"/>
    <lineage>
        <taxon>Eukaryota</taxon>
        <taxon>Viridiplantae</taxon>
        <taxon>Streptophyta</taxon>
        <taxon>Embryophyta</taxon>
        <taxon>Tracheophyta</taxon>
        <taxon>Spermatophyta</taxon>
        <taxon>Magnoliopsida</taxon>
        <taxon>eudicotyledons</taxon>
        <taxon>Gunneridae</taxon>
        <taxon>Pentapetalae</taxon>
        <taxon>rosids</taxon>
        <taxon>malvids</taxon>
        <taxon>Myrtales</taxon>
        <taxon>Lythraceae</taxon>
        <taxon>Trapa</taxon>
    </lineage>
</organism>
<evidence type="ECO:0000256" key="6">
    <source>
        <dbReference type="ARBA" id="ARBA00022989"/>
    </source>
</evidence>
<dbReference type="AlphaFoldDB" id="A0AAN7GL04"/>
<dbReference type="InterPro" id="IPR036259">
    <property type="entry name" value="MFS_trans_sf"/>
</dbReference>
<proteinExistence type="inferred from homology"/>
<keyword evidence="7 8" id="KW-0472">Membrane</keyword>
<evidence type="ECO:0000256" key="5">
    <source>
        <dbReference type="ARBA" id="ARBA00022692"/>
    </source>
</evidence>
<dbReference type="SUPFAM" id="SSF103473">
    <property type="entry name" value="MFS general substrate transporter"/>
    <property type="match status" value="1"/>
</dbReference>
<evidence type="ECO:0000256" key="7">
    <source>
        <dbReference type="ARBA" id="ARBA00023136"/>
    </source>
</evidence>
<feature type="transmembrane region" description="Helical" evidence="8">
    <location>
        <begin position="139"/>
        <end position="155"/>
    </location>
</feature>
<dbReference type="InterPro" id="IPR044739">
    <property type="entry name" value="NRT1/PTR"/>
</dbReference>
<dbReference type="Proteomes" id="UP001345219">
    <property type="component" value="Chromosome 9"/>
</dbReference>
<accession>A0AAN7GL04</accession>
<dbReference type="Gene3D" id="1.20.1250.20">
    <property type="entry name" value="MFS general substrate transporter like domains"/>
    <property type="match status" value="1"/>
</dbReference>
<evidence type="ECO:0000313" key="10">
    <source>
        <dbReference type="Proteomes" id="UP001345219"/>
    </source>
</evidence>
<dbReference type="PANTHER" id="PTHR11654">
    <property type="entry name" value="OLIGOPEPTIDE TRANSPORTER-RELATED"/>
    <property type="match status" value="1"/>
</dbReference>
<dbReference type="CDD" id="cd17417">
    <property type="entry name" value="MFS_NPF5"/>
    <property type="match status" value="1"/>
</dbReference>
<keyword evidence="5 8" id="KW-0812">Transmembrane</keyword>
<comment type="similarity">
    <text evidence="2">Belongs to the major facilitator superfamily. Proton-dependent oligopeptide transporter (POT/PTR) (TC 2.A.17) family.</text>
</comment>
<gene>
    <name evidence="9" type="ORF">SAY87_011377</name>
</gene>
<keyword evidence="6 8" id="KW-1133">Transmembrane helix</keyword>
<feature type="transmembrane region" description="Helical" evidence="8">
    <location>
        <begin position="210"/>
        <end position="231"/>
    </location>
</feature>
<keyword evidence="3" id="KW-0813">Transport</keyword>
<dbReference type="PROSITE" id="PS01022">
    <property type="entry name" value="PTR2_1"/>
    <property type="match status" value="1"/>
</dbReference>
<sequence length="562" mass="61393">MAGSDSSLLPPQPYNTVYGAVDYLGQAASRSSTGRWKSALFIIGVEVAERFAYYGIASNLITYLTGPLGQSTALAAENVNAWGGAASLLPLLGALVADSYLGRYRTIIVASLLYILGLGLLTLSAFLTSLSTTICESEVVLFFASLYLVAIAQGGHKPCVQAFGADQFDADDPIESKEKSSFFNWWYFGLCGGATVTMLIVVYIQDNLNWSLGFGIPCIAMVVALAVFLIGTRTYRFSARRAGRKSPFLRIGQVFISAIRNWRSTASSMAVQEEEEEEAHGLLLQPSYDQFKFLNKALLAPDDSKVNATACTVSEVEEAKSTLRLVPIWFTSLVFAIVAAQTSTFFTKQGATMDRKLFFGFKIPAASLQVFTGLAIVTIVPIYDQVFVPIVRLLTHKPSGITTLQRIGIGIFLSILCIITAALVEIKRLETARALGLVDLPDATIPMSIWWLVPQYLIFGIAQVFTMVGLQEFFYDQVPDELKSIGLALYLSVLGVGSLLSSILVSIIEKVTSCNGGAGWFSDNLNKAHLDYFYWLLGGLSTISLAAFSYFSRSYIYRRRTT</sequence>
<evidence type="ECO:0000313" key="9">
    <source>
        <dbReference type="EMBL" id="KAK4745065.1"/>
    </source>
</evidence>